<dbReference type="InterPro" id="IPR022671">
    <property type="entry name" value="Ribosomal_uL2_CS"/>
</dbReference>
<evidence type="ECO:0000313" key="8">
    <source>
        <dbReference type="EMBL" id="CRK30026.1"/>
    </source>
</evidence>
<keyword evidence="5" id="KW-0472">Membrane</keyword>
<dbReference type="InterPro" id="IPR014722">
    <property type="entry name" value="Rib_uL2_dom2"/>
</dbReference>
<dbReference type="Proteomes" id="UP000044602">
    <property type="component" value="Unassembled WGS sequence"/>
</dbReference>
<feature type="domain" description="Large ribosomal subunit protein uL2 C-terminal" evidence="6">
    <location>
        <begin position="287"/>
        <end position="422"/>
    </location>
</feature>
<dbReference type="SUPFAM" id="SSF50104">
    <property type="entry name" value="Translation proteins SH3-like domain"/>
    <property type="match status" value="1"/>
</dbReference>
<dbReference type="InterPro" id="IPR022666">
    <property type="entry name" value="Ribosomal_uL2_RNA-bd_dom"/>
</dbReference>
<dbReference type="InterPro" id="IPR014726">
    <property type="entry name" value="Ribosomal_uL2_dom3"/>
</dbReference>
<feature type="transmembrane region" description="Helical" evidence="5">
    <location>
        <begin position="188"/>
        <end position="213"/>
    </location>
</feature>
<dbReference type="Pfam" id="PF00181">
    <property type="entry name" value="Ribosomal_L2_N"/>
    <property type="match status" value="1"/>
</dbReference>
<dbReference type="Gene3D" id="2.30.30.30">
    <property type="match status" value="1"/>
</dbReference>
<sequence length="445" mass="49404">MDTSIPTQIAETVQTAHINRAPSPTHDLNPSTAASEKRPVDIDLDLDSASDDGIDNLEDDIPYSVLRPRRRSHNLPPMPDLRFEQSYLNSLAKAQSWQGVAWITTRDQVLMPLVQGVVYNLFLLGWQSWNRNAQIHGSSVGARVRRWWYGVNKWAIPAPIRRVWSLDLELHYELLSRPVFKIIVHHSLVIVDIIIVVLFAFLWLMVVCLFLVIAKAPAKFRTLDYAERNGYLRGIVKEIIHDPGRGAPLAKVTFKDPYKFKQHTETFIANEGMYTGQFVYAGKNAALTVGNILPLSSMPEGTVISNVEEKIGDRGTLARTSGNYITIIGHNPDEGKTRIKLPSGAKKVVHSRSRGMIGIVAGGGRTDKPLLKASRAKHKFAVKRNSWPKTRGVAMNPVDHPHGGGNHQHIGKASTISRYAVAGQKAGLIAARRTGLLRGTQKVKD</sequence>
<proteinExistence type="inferred from homology"/>
<dbReference type="InterPro" id="IPR012340">
    <property type="entry name" value="NA-bd_OB-fold"/>
</dbReference>
<keyword evidence="5" id="KW-1133">Transmembrane helix</keyword>
<accession>A0A0G4M6Y7</accession>
<dbReference type="STRING" id="100787.A0A0G4M6Y7"/>
<evidence type="ECO:0000259" key="6">
    <source>
        <dbReference type="SMART" id="SM01382"/>
    </source>
</evidence>
<dbReference type="SUPFAM" id="SSF50249">
    <property type="entry name" value="Nucleic acid-binding proteins"/>
    <property type="match status" value="1"/>
</dbReference>
<evidence type="ECO:0000256" key="2">
    <source>
        <dbReference type="ARBA" id="ARBA00022980"/>
    </source>
</evidence>
<gene>
    <name evidence="8" type="ORF">BN1708_018392</name>
</gene>
<dbReference type="GO" id="GO:0003735">
    <property type="term" value="F:structural constituent of ribosome"/>
    <property type="evidence" value="ECO:0007669"/>
    <property type="project" value="InterPro"/>
</dbReference>
<keyword evidence="3" id="KW-0687">Ribonucleoprotein</keyword>
<evidence type="ECO:0000313" key="9">
    <source>
        <dbReference type="Proteomes" id="UP000044602"/>
    </source>
</evidence>
<organism evidence="8 9">
    <name type="scientific">Verticillium longisporum</name>
    <name type="common">Verticillium dahliae var. longisporum</name>
    <dbReference type="NCBI Taxonomy" id="100787"/>
    <lineage>
        <taxon>Eukaryota</taxon>
        <taxon>Fungi</taxon>
        <taxon>Dikarya</taxon>
        <taxon>Ascomycota</taxon>
        <taxon>Pezizomycotina</taxon>
        <taxon>Sordariomycetes</taxon>
        <taxon>Hypocreomycetidae</taxon>
        <taxon>Glomerellales</taxon>
        <taxon>Plectosphaerellaceae</taxon>
        <taxon>Verticillium</taxon>
    </lineage>
</organism>
<dbReference type="EMBL" id="CVQH01021308">
    <property type="protein sequence ID" value="CRK30026.1"/>
    <property type="molecule type" value="Genomic_DNA"/>
</dbReference>
<protein>
    <submittedName>
        <fullName evidence="8">Uncharacterized protein</fullName>
    </submittedName>
</protein>
<dbReference type="InterPro" id="IPR008991">
    <property type="entry name" value="Translation_prot_SH3-like_sf"/>
</dbReference>
<dbReference type="AlphaFoldDB" id="A0A0G4M6Y7"/>
<dbReference type="FunFam" id="2.40.50.140:FF:000020">
    <property type="entry name" value="60S ribosomal protein L2"/>
    <property type="match status" value="1"/>
</dbReference>
<dbReference type="Gene3D" id="2.40.50.140">
    <property type="entry name" value="Nucleic acid-binding proteins"/>
    <property type="match status" value="1"/>
</dbReference>
<dbReference type="Pfam" id="PF08589">
    <property type="entry name" value="ATG43"/>
    <property type="match status" value="1"/>
</dbReference>
<evidence type="ECO:0000256" key="4">
    <source>
        <dbReference type="SAM" id="MobiDB-lite"/>
    </source>
</evidence>
<dbReference type="SMART" id="SM01383">
    <property type="entry name" value="Ribosomal_L2"/>
    <property type="match status" value="1"/>
</dbReference>
<dbReference type="SMART" id="SM01382">
    <property type="entry name" value="Ribosomal_L2_C"/>
    <property type="match status" value="1"/>
</dbReference>
<keyword evidence="5" id="KW-0812">Transmembrane</keyword>
<dbReference type="Pfam" id="PF03947">
    <property type="entry name" value="Ribosomal_L2_C"/>
    <property type="match status" value="1"/>
</dbReference>
<dbReference type="FunFam" id="4.10.950.10:FF:000002">
    <property type="entry name" value="60S ribosomal protein L2"/>
    <property type="match status" value="1"/>
</dbReference>
<dbReference type="InterPro" id="IPR022669">
    <property type="entry name" value="Ribosomal_uL2_C"/>
</dbReference>
<dbReference type="FunFam" id="2.30.30.30:FF:000006">
    <property type="entry name" value="60S ribosomal protein L8"/>
    <property type="match status" value="1"/>
</dbReference>
<keyword evidence="2" id="KW-0689">Ribosomal protein</keyword>
<evidence type="ECO:0000256" key="3">
    <source>
        <dbReference type="ARBA" id="ARBA00023274"/>
    </source>
</evidence>
<evidence type="ECO:0000259" key="7">
    <source>
        <dbReference type="SMART" id="SM01383"/>
    </source>
</evidence>
<evidence type="ECO:0000256" key="5">
    <source>
        <dbReference type="SAM" id="Phobius"/>
    </source>
</evidence>
<dbReference type="PROSITE" id="PS00467">
    <property type="entry name" value="RIBOSOMAL_L2"/>
    <property type="match status" value="1"/>
</dbReference>
<dbReference type="GO" id="GO:0022625">
    <property type="term" value="C:cytosolic large ribosomal subunit"/>
    <property type="evidence" value="ECO:0007669"/>
    <property type="project" value="UniProtKB-ARBA"/>
</dbReference>
<dbReference type="GO" id="GO:0002181">
    <property type="term" value="P:cytoplasmic translation"/>
    <property type="evidence" value="ECO:0007669"/>
    <property type="project" value="TreeGrafter"/>
</dbReference>
<dbReference type="GO" id="GO:0000423">
    <property type="term" value="P:mitophagy"/>
    <property type="evidence" value="ECO:0007669"/>
    <property type="project" value="InterPro"/>
</dbReference>
<dbReference type="GO" id="GO:0140580">
    <property type="term" value="F:mitochondrion autophagosome adaptor activity"/>
    <property type="evidence" value="ECO:0007669"/>
    <property type="project" value="InterPro"/>
</dbReference>
<keyword evidence="9" id="KW-1185">Reference proteome</keyword>
<feature type="region of interest" description="Disordered" evidence="4">
    <location>
        <begin position="19"/>
        <end position="40"/>
    </location>
</feature>
<comment type="similarity">
    <text evidence="1">Belongs to the universal ribosomal protein uL2 family.</text>
</comment>
<dbReference type="InterPro" id="IPR013898">
    <property type="entry name" value="Atg43"/>
</dbReference>
<dbReference type="PANTHER" id="PTHR13691:SF16">
    <property type="entry name" value="LARGE RIBOSOMAL SUBUNIT PROTEIN UL2"/>
    <property type="match status" value="1"/>
</dbReference>
<dbReference type="GO" id="GO:0003723">
    <property type="term" value="F:RNA binding"/>
    <property type="evidence" value="ECO:0007669"/>
    <property type="project" value="TreeGrafter"/>
</dbReference>
<dbReference type="Gene3D" id="4.10.950.10">
    <property type="entry name" value="Ribosomal protein L2, domain 3"/>
    <property type="match status" value="1"/>
</dbReference>
<evidence type="ECO:0000256" key="1">
    <source>
        <dbReference type="ARBA" id="ARBA00005636"/>
    </source>
</evidence>
<name>A0A0G4M6Y7_VERLO</name>
<dbReference type="PANTHER" id="PTHR13691">
    <property type="entry name" value="RIBOSOMAL PROTEIN L2"/>
    <property type="match status" value="1"/>
</dbReference>
<feature type="domain" description="Large ribosomal subunit protein uL2 RNA-binding" evidence="7">
    <location>
        <begin position="215"/>
        <end position="281"/>
    </location>
</feature>
<dbReference type="InterPro" id="IPR002171">
    <property type="entry name" value="Ribosomal_uL2"/>
</dbReference>
<reference evidence="8 9" key="1">
    <citation type="submission" date="2015-05" db="EMBL/GenBank/DDBJ databases">
        <authorList>
            <person name="Wang D.B."/>
            <person name="Wang M."/>
        </authorList>
    </citation>
    <scope>NUCLEOTIDE SEQUENCE [LARGE SCALE GENOMIC DNA]</scope>
    <source>
        <strain evidence="8">VL1</strain>
    </source>
</reference>